<dbReference type="GO" id="GO:0016787">
    <property type="term" value="F:hydrolase activity"/>
    <property type="evidence" value="ECO:0007669"/>
    <property type="project" value="UniProtKB-KW"/>
</dbReference>
<protein>
    <submittedName>
        <fullName evidence="3">Alpha/beta-hydrolase</fullName>
    </submittedName>
</protein>
<dbReference type="InterPro" id="IPR029058">
    <property type="entry name" value="AB_hydrolase_fold"/>
</dbReference>
<dbReference type="InterPro" id="IPR013094">
    <property type="entry name" value="AB_hydrolase_3"/>
</dbReference>
<reference evidence="3" key="1">
    <citation type="journal article" date="2020" name="Stud. Mycol.">
        <title>101 Dothideomycetes genomes: a test case for predicting lifestyles and emergence of pathogens.</title>
        <authorList>
            <person name="Haridas S."/>
            <person name="Albert R."/>
            <person name="Binder M."/>
            <person name="Bloem J."/>
            <person name="Labutti K."/>
            <person name="Salamov A."/>
            <person name="Andreopoulos B."/>
            <person name="Baker S."/>
            <person name="Barry K."/>
            <person name="Bills G."/>
            <person name="Bluhm B."/>
            <person name="Cannon C."/>
            <person name="Castanera R."/>
            <person name="Culley D."/>
            <person name="Daum C."/>
            <person name="Ezra D."/>
            <person name="Gonzalez J."/>
            <person name="Henrissat B."/>
            <person name="Kuo A."/>
            <person name="Liang C."/>
            <person name="Lipzen A."/>
            <person name="Lutzoni F."/>
            <person name="Magnuson J."/>
            <person name="Mondo S."/>
            <person name="Nolan M."/>
            <person name="Ohm R."/>
            <person name="Pangilinan J."/>
            <person name="Park H.-J."/>
            <person name="Ramirez L."/>
            <person name="Alfaro M."/>
            <person name="Sun H."/>
            <person name="Tritt A."/>
            <person name="Yoshinaga Y."/>
            <person name="Zwiers L.-H."/>
            <person name="Turgeon B."/>
            <person name="Goodwin S."/>
            <person name="Spatafora J."/>
            <person name="Crous P."/>
            <person name="Grigoriev I."/>
        </authorList>
    </citation>
    <scope>NUCLEOTIDE SEQUENCE</scope>
    <source>
        <strain evidence="3">CBS 115976</strain>
    </source>
</reference>
<evidence type="ECO:0000313" key="4">
    <source>
        <dbReference type="Proteomes" id="UP000799302"/>
    </source>
</evidence>
<gene>
    <name evidence="3" type="ORF">BT63DRAFT_446923</name>
</gene>
<dbReference type="EMBL" id="MU004235">
    <property type="protein sequence ID" value="KAF2669342.1"/>
    <property type="molecule type" value="Genomic_DNA"/>
</dbReference>
<feature type="domain" description="Alpha/beta hydrolase fold-3" evidence="2">
    <location>
        <begin position="85"/>
        <end position="296"/>
    </location>
</feature>
<dbReference type="InterPro" id="IPR050300">
    <property type="entry name" value="GDXG_lipolytic_enzyme"/>
</dbReference>
<evidence type="ECO:0000256" key="1">
    <source>
        <dbReference type="ARBA" id="ARBA00022801"/>
    </source>
</evidence>
<dbReference type="Proteomes" id="UP000799302">
    <property type="component" value="Unassembled WGS sequence"/>
</dbReference>
<name>A0A6A6UAY7_9PEZI</name>
<evidence type="ECO:0000313" key="3">
    <source>
        <dbReference type="EMBL" id="KAF2669342.1"/>
    </source>
</evidence>
<dbReference type="Pfam" id="PF07859">
    <property type="entry name" value="Abhydrolase_3"/>
    <property type="match status" value="1"/>
</dbReference>
<keyword evidence="1 3" id="KW-0378">Hydrolase</keyword>
<evidence type="ECO:0000259" key="2">
    <source>
        <dbReference type="Pfam" id="PF07859"/>
    </source>
</evidence>
<dbReference type="OrthoDB" id="408631at2759"/>
<dbReference type="Gene3D" id="3.40.50.1820">
    <property type="entry name" value="alpha/beta hydrolase"/>
    <property type="match status" value="1"/>
</dbReference>
<organism evidence="3 4">
    <name type="scientific">Microthyrium microscopicum</name>
    <dbReference type="NCBI Taxonomy" id="703497"/>
    <lineage>
        <taxon>Eukaryota</taxon>
        <taxon>Fungi</taxon>
        <taxon>Dikarya</taxon>
        <taxon>Ascomycota</taxon>
        <taxon>Pezizomycotina</taxon>
        <taxon>Dothideomycetes</taxon>
        <taxon>Dothideomycetes incertae sedis</taxon>
        <taxon>Microthyriales</taxon>
        <taxon>Microthyriaceae</taxon>
        <taxon>Microthyrium</taxon>
    </lineage>
</organism>
<dbReference type="PANTHER" id="PTHR48081:SF8">
    <property type="entry name" value="ALPHA_BETA HYDROLASE FOLD-3 DOMAIN-CONTAINING PROTEIN-RELATED"/>
    <property type="match status" value="1"/>
</dbReference>
<dbReference type="SUPFAM" id="SSF53474">
    <property type="entry name" value="alpha/beta-Hydrolases"/>
    <property type="match status" value="1"/>
</dbReference>
<keyword evidence="4" id="KW-1185">Reference proteome</keyword>
<sequence>MAAEGFAAPWVEFEKFLGARPLLHGPTVENCFKDWDNLGQLLMANITTWPTPEQVEVENREIEGGLKVRIYTPPNHKKGSNPICFYIHGGGWAMGDLEADDPDCRVICKRAQVVVVAVDYRLSTVAKYPAGLDDCLNAFTWTVKNSESLGGTPGKAFIAGASAGGGSSFGLALRLIDDGRKDEVVGIVGEVPCLIHPDAVPEKWRSKYTSYDEHAEHTVNTNSAMRAFWDAYGSPAKDKYANPLLHDRLAELPRTYITYCGQDTLRDDARLMIDEIKANGGEVKFDEFKGYPHYYWTFPAPCLKDAQKEYHDKLIAGIKYVLE</sequence>
<dbReference type="AlphaFoldDB" id="A0A6A6UAY7"/>
<dbReference type="PANTHER" id="PTHR48081">
    <property type="entry name" value="AB HYDROLASE SUPERFAMILY PROTEIN C4A8.06C"/>
    <property type="match status" value="1"/>
</dbReference>
<accession>A0A6A6UAY7</accession>
<proteinExistence type="predicted"/>